<dbReference type="NCBIfam" id="TIGR03926">
    <property type="entry name" value="T7_EssB"/>
    <property type="match status" value="1"/>
</dbReference>
<comment type="caution">
    <text evidence="2">The sequence shown here is derived from an EMBL/GenBank/DDBJ whole genome shotgun (WGS) entry which is preliminary data.</text>
</comment>
<organism evidence="2 3">
    <name type="scientific">Bifidobacterium crudilactis</name>
    <dbReference type="NCBI Taxonomy" id="327277"/>
    <lineage>
        <taxon>Bacteria</taxon>
        <taxon>Bacillati</taxon>
        <taxon>Actinomycetota</taxon>
        <taxon>Actinomycetes</taxon>
        <taxon>Bifidobacteriales</taxon>
        <taxon>Bifidobacteriaceae</taxon>
        <taxon>Bifidobacterium</taxon>
    </lineage>
</organism>
<reference evidence="2" key="2">
    <citation type="submission" date="2020-01" db="EMBL/GenBank/DDBJ databases">
        <authorList>
            <person name="Campanaro S."/>
        </authorList>
    </citation>
    <scope>NUCLEOTIDE SEQUENCE</scope>
    <source>
        <strain evidence="2">AS01afH2WH_6</strain>
    </source>
</reference>
<evidence type="ECO:0000313" key="3">
    <source>
        <dbReference type="Proteomes" id="UP000767327"/>
    </source>
</evidence>
<keyword evidence="1" id="KW-1133">Transmembrane helix</keyword>
<dbReference type="AlphaFoldDB" id="A0A971CZC4"/>
<feature type="transmembrane region" description="Helical" evidence="1">
    <location>
        <begin position="205"/>
        <end position="225"/>
    </location>
</feature>
<dbReference type="InterPro" id="IPR018778">
    <property type="entry name" value="T7SS_EssB"/>
</dbReference>
<keyword evidence="1" id="KW-0812">Transmembrane</keyword>
<protein>
    <submittedName>
        <fullName evidence="2">Type VII secretion protein EssB</fullName>
    </submittedName>
</protein>
<dbReference type="RefSeq" id="WP_273173772.1">
    <property type="nucleotide sequence ID" value="NZ_JAAXZR010000021.1"/>
</dbReference>
<proteinExistence type="predicted"/>
<evidence type="ECO:0000313" key="2">
    <source>
        <dbReference type="EMBL" id="NLT79818.1"/>
    </source>
</evidence>
<dbReference type="Gene3D" id="1.25.40.680">
    <property type="entry name" value="Type VII secretion system EssB, C-terminal-like domain"/>
    <property type="match status" value="1"/>
</dbReference>
<reference evidence="2" key="1">
    <citation type="journal article" date="2020" name="Biotechnol. Biofuels">
        <title>New insights from the biogas microbiome by comprehensive genome-resolved metagenomics of nearly 1600 species originating from multiple anaerobic digesters.</title>
        <authorList>
            <person name="Campanaro S."/>
            <person name="Treu L."/>
            <person name="Rodriguez-R L.M."/>
            <person name="Kovalovszki A."/>
            <person name="Ziels R.M."/>
            <person name="Maus I."/>
            <person name="Zhu X."/>
            <person name="Kougias P.G."/>
            <person name="Basile A."/>
            <person name="Luo G."/>
            <person name="Schluter A."/>
            <person name="Konstantinidis K.T."/>
            <person name="Angelidaki I."/>
        </authorList>
    </citation>
    <scope>NUCLEOTIDE SEQUENCE</scope>
    <source>
        <strain evidence="2">AS01afH2WH_6</strain>
    </source>
</reference>
<keyword evidence="1" id="KW-0472">Membrane</keyword>
<dbReference type="Proteomes" id="UP000767327">
    <property type="component" value="Unassembled WGS sequence"/>
</dbReference>
<evidence type="ECO:0000256" key="1">
    <source>
        <dbReference type="SAM" id="Phobius"/>
    </source>
</evidence>
<sequence length="383" mass="41759">MKISNGADTVDLERDADTIVVRLTSAQFDVHSLDTITQYMNMELGDDHEFAARVTCAVPPESISLTQAAHQASTPVQRLRLAQQVLSCAANAEHKFVLAFLHPQNIYIVGGSAILAYHGLLHLVTPQTCTDDQYLSQVKALVLSVFHPDTVFSELTVAAGAVQDDLSSKVLACTSLAELRDFIDARLVEAIRDQRSSKSLVNKKAMIATVAVSVVAVLLSLVFGWCTFRAYSTTIPLQEAVISAHEDFLNQSYDQTQHDLQAYAPSQLPKSARYILAASAVNLADLTTTQKQTLLHTLSPKTDDNTLNYWVYTGRGDFAHALNLAQNLGDDQLTLLAYINQYQVAKLDGSMDGATKQKTLSDLEKKINDLTAKVSGSKDSSAQ</sequence>
<dbReference type="EMBL" id="JAAXZR010000021">
    <property type="protein sequence ID" value="NLT79818.1"/>
    <property type="molecule type" value="Genomic_DNA"/>
</dbReference>
<dbReference type="InterPro" id="IPR042565">
    <property type="entry name" value="T7SS_EssB_C"/>
</dbReference>
<dbReference type="Gene3D" id="1.10.510.10">
    <property type="entry name" value="Transferase(Phosphotransferase) domain 1"/>
    <property type="match status" value="1"/>
</dbReference>
<dbReference type="Pfam" id="PF10140">
    <property type="entry name" value="YukC"/>
    <property type="match status" value="1"/>
</dbReference>
<gene>
    <name evidence="2" type="primary">essB</name>
    <name evidence="2" type="ORF">GXW98_06010</name>
</gene>
<accession>A0A971CZC4</accession>
<name>A0A971CZC4_9BIFI</name>